<feature type="domain" description="Beta-lactamase-related" evidence="2">
    <location>
        <begin position="55"/>
        <end position="256"/>
    </location>
</feature>
<dbReference type="InterPro" id="IPR001466">
    <property type="entry name" value="Beta-lactam-related"/>
</dbReference>
<accession>A0AAE0LEB9</accession>
<dbReference type="InterPro" id="IPR012338">
    <property type="entry name" value="Beta-lactam/transpept-like"/>
</dbReference>
<sequence length="455" mass="50637">MSLGISKRLCSLLFLSTFILNFSVVSTKDWISRRDTFANRLQWRLQALLEDKAQYYNVSFSAAIRTNNRTVLAAAGVNDQATGERVSIHSLFPSGSITKCFTAVGILQLVEEGAFGLDDALAPLVDKALLALHNTTVGALWNNDPRVQQITVRHVLGMQSGLQDYDDPWVFNFTLNHPTTDLTPIMYLKSANKTFKCDPGHCGSYSSLGYELLGYALVQAHLPHLTGASSWKQYDQLSAIPEPLRSEMKHILFPVQGLCAAYIKQGLVHQYSSRDYKNFFDLMNTSCLNGWTFGNIAAAPSDTSNFFLHLFGSERVIVKNRTLVEEMSHFLELQTGWGIGLPYGLGLEHIFYPVYRNTSTNISIFGHGGIDYGSMAEAGYLVDYDFAFGFATNSISGMSNALSKKQNGHFWFDIKCNALQIALEEIGKGEWPVLDCSLNSLEMVPRPPKDMITML</sequence>
<dbReference type="Pfam" id="PF00144">
    <property type="entry name" value="Beta-lactamase"/>
    <property type="match status" value="1"/>
</dbReference>
<dbReference type="AlphaFoldDB" id="A0AAE0LEB9"/>
<dbReference type="PANTHER" id="PTHR46825">
    <property type="entry name" value="D-ALANYL-D-ALANINE-CARBOXYPEPTIDASE/ENDOPEPTIDASE AMPH"/>
    <property type="match status" value="1"/>
</dbReference>
<dbReference type="EMBL" id="LGRX02003611">
    <property type="protein sequence ID" value="KAK3281957.1"/>
    <property type="molecule type" value="Genomic_DNA"/>
</dbReference>
<dbReference type="PANTHER" id="PTHR46825:SF9">
    <property type="entry name" value="BETA-LACTAMASE-RELATED DOMAIN-CONTAINING PROTEIN"/>
    <property type="match status" value="1"/>
</dbReference>
<comment type="caution">
    <text evidence="3">The sequence shown here is derived from an EMBL/GenBank/DDBJ whole genome shotgun (WGS) entry which is preliminary data.</text>
</comment>
<dbReference type="Proteomes" id="UP001190700">
    <property type="component" value="Unassembled WGS sequence"/>
</dbReference>
<evidence type="ECO:0000313" key="3">
    <source>
        <dbReference type="EMBL" id="KAK3281957.1"/>
    </source>
</evidence>
<feature type="signal peptide" evidence="1">
    <location>
        <begin position="1"/>
        <end position="27"/>
    </location>
</feature>
<reference evidence="3 4" key="1">
    <citation type="journal article" date="2015" name="Genome Biol. Evol.">
        <title>Comparative Genomics of a Bacterivorous Green Alga Reveals Evolutionary Causalities and Consequences of Phago-Mixotrophic Mode of Nutrition.</title>
        <authorList>
            <person name="Burns J.A."/>
            <person name="Paasch A."/>
            <person name="Narechania A."/>
            <person name="Kim E."/>
        </authorList>
    </citation>
    <scope>NUCLEOTIDE SEQUENCE [LARGE SCALE GENOMIC DNA]</scope>
    <source>
        <strain evidence="3 4">PLY_AMNH</strain>
    </source>
</reference>
<keyword evidence="4" id="KW-1185">Reference proteome</keyword>
<feature type="chain" id="PRO_5042238563" description="Beta-lactamase-related domain-containing protein" evidence="1">
    <location>
        <begin position="28"/>
        <end position="455"/>
    </location>
</feature>
<organism evidence="3 4">
    <name type="scientific">Cymbomonas tetramitiformis</name>
    <dbReference type="NCBI Taxonomy" id="36881"/>
    <lineage>
        <taxon>Eukaryota</taxon>
        <taxon>Viridiplantae</taxon>
        <taxon>Chlorophyta</taxon>
        <taxon>Pyramimonadophyceae</taxon>
        <taxon>Pyramimonadales</taxon>
        <taxon>Pyramimonadaceae</taxon>
        <taxon>Cymbomonas</taxon>
    </lineage>
</organism>
<keyword evidence="1" id="KW-0732">Signal</keyword>
<evidence type="ECO:0000313" key="4">
    <source>
        <dbReference type="Proteomes" id="UP001190700"/>
    </source>
</evidence>
<name>A0AAE0LEB9_9CHLO</name>
<dbReference type="SUPFAM" id="SSF56601">
    <property type="entry name" value="beta-lactamase/transpeptidase-like"/>
    <property type="match status" value="1"/>
</dbReference>
<proteinExistence type="predicted"/>
<evidence type="ECO:0000256" key="1">
    <source>
        <dbReference type="SAM" id="SignalP"/>
    </source>
</evidence>
<dbReference type="InterPro" id="IPR050491">
    <property type="entry name" value="AmpC-like"/>
</dbReference>
<dbReference type="Gene3D" id="3.40.710.10">
    <property type="entry name" value="DD-peptidase/beta-lactamase superfamily"/>
    <property type="match status" value="1"/>
</dbReference>
<gene>
    <name evidence="3" type="ORF">CYMTET_10276</name>
</gene>
<evidence type="ECO:0000259" key="2">
    <source>
        <dbReference type="Pfam" id="PF00144"/>
    </source>
</evidence>
<protein>
    <recommendedName>
        <fullName evidence="2">Beta-lactamase-related domain-containing protein</fullName>
    </recommendedName>
</protein>